<evidence type="ECO:0000256" key="2">
    <source>
        <dbReference type="ARBA" id="ARBA00023033"/>
    </source>
</evidence>
<dbReference type="EMBL" id="VRTY01000034">
    <property type="protein sequence ID" value="TXK46463.1"/>
    <property type="molecule type" value="Genomic_DNA"/>
</dbReference>
<evidence type="ECO:0000313" key="4">
    <source>
        <dbReference type="EMBL" id="TXK46463.1"/>
    </source>
</evidence>
<keyword evidence="5" id="KW-1185">Reference proteome</keyword>
<keyword evidence="2 4" id="KW-0503">Monooxygenase</keyword>
<reference evidence="4 5" key="1">
    <citation type="submission" date="2019-08" db="EMBL/GenBank/DDBJ databases">
        <authorList>
            <person name="Shi S."/>
        </authorList>
    </citation>
    <scope>NUCLEOTIDE SEQUENCE [LARGE SCALE GENOMIC DNA]</scope>
    <source>
        <strain evidence="4 5">GY10130</strain>
    </source>
</reference>
<dbReference type="NCBIfam" id="NF005243">
    <property type="entry name" value="PRK06753.1"/>
    <property type="match status" value="1"/>
</dbReference>
<dbReference type="InterPro" id="IPR050493">
    <property type="entry name" value="FAD-dep_Monooxygenase_BioMet"/>
</dbReference>
<evidence type="ECO:0000256" key="1">
    <source>
        <dbReference type="ARBA" id="ARBA00023002"/>
    </source>
</evidence>
<dbReference type="InterPro" id="IPR036188">
    <property type="entry name" value="FAD/NAD-bd_sf"/>
</dbReference>
<dbReference type="Proteomes" id="UP000321926">
    <property type="component" value="Unassembled WGS sequence"/>
</dbReference>
<dbReference type="SUPFAM" id="SSF51905">
    <property type="entry name" value="FAD/NAD(P)-binding domain"/>
    <property type="match status" value="1"/>
</dbReference>
<organism evidence="4 5">
    <name type="scientific">Pontibacter qinzhouensis</name>
    <dbReference type="NCBI Taxonomy" id="2603253"/>
    <lineage>
        <taxon>Bacteria</taxon>
        <taxon>Pseudomonadati</taxon>
        <taxon>Bacteroidota</taxon>
        <taxon>Cytophagia</taxon>
        <taxon>Cytophagales</taxon>
        <taxon>Hymenobacteraceae</taxon>
        <taxon>Pontibacter</taxon>
    </lineage>
</organism>
<dbReference type="RefSeq" id="WP_147921745.1">
    <property type="nucleotide sequence ID" value="NZ_VRTY01000034.1"/>
</dbReference>
<dbReference type="GO" id="GO:0004497">
    <property type="term" value="F:monooxygenase activity"/>
    <property type="evidence" value="ECO:0007669"/>
    <property type="project" value="UniProtKB-KW"/>
</dbReference>
<dbReference type="Gene3D" id="3.50.50.60">
    <property type="entry name" value="FAD/NAD(P)-binding domain"/>
    <property type="match status" value="1"/>
</dbReference>
<dbReference type="InterPro" id="IPR002938">
    <property type="entry name" value="FAD-bd"/>
</dbReference>
<dbReference type="PANTHER" id="PTHR13789:SF309">
    <property type="entry name" value="PUTATIVE (AFU_ORTHOLOGUE AFUA_6G14510)-RELATED"/>
    <property type="match status" value="1"/>
</dbReference>
<proteinExistence type="predicted"/>
<gene>
    <name evidence="4" type="ORF">FVR03_10720</name>
</gene>
<accession>A0A5C8K5X7</accession>
<keyword evidence="1" id="KW-0560">Oxidoreductase</keyword>
<dbReference type="PRINTS" id="PR00420">
    <property type="entry name" value="RNGMNOXGNASE"/>
</dbReference>
<dbReference type="OrthoDB" id="9766816at2"/>
<evidence type="ECO:0000313" key="5">
    <source>
        <dbReference type="Proteomes" id="UP000321926"/>
    </source>
</evidence>
<evidence type="ECO:0000259" key="3">
    <source>
        <dbReference type="Pfam" id="PF01494"/>
    </source>
</evidence>
<feature type="domain" description="FAD-binding" evidence="3">
    <location>
        <begin position="2"/>
        <end position="337"/>
    </location>
</feature>
<dbReference type="PANTHER" id="PTHR13789">
    <property type="entry name" value="MONOOXYGENASE"/>
    <property type="match status" value="1"/>
</dbReference>
<comment type="caution">
    <text evidence="4">The sequence shown here is derived from an EMBL/GenBank/DDBJ whole genome shotgun (WGS) entry which is preliminary data.</text>
</comment>
<name>A0A5C8K5X7_9BACT</name>
<dbReference type="Pfam" id="PF01494">
    <property type="entry name" value="FAD_binding_3"/>
    <property type="match status" value="1"/>
</dbReference>
<dbReference type="AlphaFoldDB" id="A0A5C8K5X7"/>
<dbReference type="GO" id="GO:0071949">
    <property type="term" value="F:FAD binding"/>
    <property type="evidence" value="ECO:0007669"/>
    <property type="project" value="InterPro"/>
</dbReference>
<sequence length="381" mass="41874">MKVAIVGGGIGGLCTGIALQQMGIEATVYEAAPELKPVGAGVGLAANAIQALTRLGVAEKVVARGKQLQALTILDERGNVISDMDTRPLSSKYGINNFVIHRADLHDVLHQHLQPDTLSLNKRCQHIKQQGEQVHVTFTDGTQTTTDLLIAADGISSVVRRQLLPQSQPRYAGYTCWRGIVENPGVQINNMISAETWAPQGRVGIAPLQGNTIYWYACLNAPAQDERMRLMTPQQLAEHFHNLPPAVPAILAATKPGQLIWGDIADLKPLKQFVYGRIVLLGDAAHATTPNMGQGACQAIEDAVVLGQCLQQEQDVAVALEKNYQKRRVARTAKVIRLSRLLGEVSQWENPLLYRSRNALFRLTPKAMTQRQMEWLYEVDF</sequence>
<protein>
    <submittedName>
        <fullName evidence="4">Monooxygenase</fullName>
    </submittedName>
</protein>